<feature type="region of interest" description="Disordered" evidence="1">
    <location>
        <begin position="1"/>
        <end position="281"/>
    </location>
</feature>
<evidence type="ECO:0000313" key="5">
    <source>
        <dbReference type="RefSeq" id="XP_037890804.1"/>
    </source>
</evidence>
<dbReference type="KEGG" id="gfs:119638209"/>
<keyword evidence="2" id="KW-1185">Reference proteome</keyword>
<keyword evidence="3 4" id="KW-0436">Ligase</keyword>
<sequence>MSTKASSQPGRRTPLSLSGAVTKTPSNSKNANSNNTGSNGHPANANAKTDDKNQQKTEQLISNNKMDVKDQTTQPSANKRLDKSQNGVGGVNTKMGGNTNVKERHQHQQQQQQQQQQVQQQQNGNDNKLNESSNVKDKREKAEKPEKKEKSEKDDKQNKAKDKNEKKLKDDKATEEAKAELEVVPPKHENKGSEKKKDPVVEEKSVPNDNAAEQKTFEKKEEKMEIEESIKSTTMVSTPKSKEDHKVATPTTKSVKTAASTKAGVEKTPQKSGTVNNMEKPTTIVLVASDEEGTSSADVSEMEPLVMDVSPNKLQPEHLKTKSLSPSATSTPGKALSSKRNKANVVSETAQRSTQFSSLPERPRPFSQISGRRSIRPITDYTPSKFQGNLHYRESYRRIDSELDTTSSSLNVTVGSEPANNSSFFFFGRGRKRERTPPPTKLQSTDGLSEIEVSPPKKARMDFLSVVYSPITMLRNRFSRASLQSSTPVNLHQKFNTEIEVQNDEIEVQNVSGEITTQEDLPIPISSNKNDITDTQGDNVDVTLGLEIESGVSTSDTVTEDIDKETCRNTQKTCCLDTEESDKQFKETPLPIGDGIAVTKNKRCAIM</sequence>
<evidence type="ECO:0000256" key="1">
    <source>
        <dbReference type="SAM" id="MobiDB-lite"/>
    </source>
</evidence>
<feature type="compositionally biased region" description="Polar residues" evidence="1">
    <location>
        <begin position="322"/>
        <end position="332"/>
    </location>
</feature>
<feature type="compositionally biased region" description="Basic and acidic residues" evidence="1">
    <location>
        <begin position="215"/>
        <end position="230"/>
    </location>
</feature>
<feature type="compositionally biased region" description="Low complexity" evidence="1">
    <location>
        <begin position="248"/>
        <end position="263"/>
    </location>
</feature>
<feature type="compositionally biased region" description="Low complexity" evidence="1">
    <location>
        <begin position="108"/>
        <end position="122"/>
    </location>
</feature>
<feature type="compositionally biased region" description="Basic and acidic residues" evidence="1">
    <location>
        <begin position="134"/>
        <end position="206"/>
    </location>
</feature>
<feature type="compositionally biased region" description="Polar residues" evidence="1">
    <location>
        <begin position="270"/>
        <end position="280"/>
    </location>
</feature>
<evidence type="ECO:0000313" key="4">
    <source>
        <dbReference type="RefSeq" id="XP_037890803.1"/>
    </source>
</evidence>
<organism evidence="2 3">
    <name type="scientific">Glossina fuscipes</name>
    <dbReference type="NCBI Taxonomy" id="7396"/>
    <lineage>
        <taxon>Eukaryota</taxon>
        <taxon>Metazoa</taxon>
        <taxon>Ecdysozoa</taxon>
        <taxon>Arthropoda</taxon>
        <taxon>Hexapoda</taxon>
        <taxon>Insecta</taxon>
        <taxon>Pterygota</taxon>
        <taxon>Neoptera</taxon>
        <taxon>Endopterygota</taxon>
        <taxon>Diptera</taxon>
        <taxon>Brachycera</taxon>
        <taxon>Muscomorpha</taxon>
        <taxon>Hippoboscoidea</taxon>
        <taxon>Glossinidae</taxon>
        <taxon>Glossina</taxon>
    </lineage>
</organism>
<dbReference type="AlphaFoldDB" id="A0A9C5ZAJ7"/>
<feature type="compositionally biased region" description="Polar residues" evidence="1">
    <location>
        <begin position="123"/>
        <end position="133"/>
    </location>
</feature>
<dbReference type="GeneID" id="119638209"/>
<name>A0A9C5ZAJ7_9MUSC</name>
<dbReference type="RefSeq" id="XP_037890803.1">
    <property type="nucleotide sequence ID" value="XM_038034875.1"/>
</dbReference>
<accession>A0A9C5ZAJ7</accession>
<evidence type="ECO:0000313" key="3">
    <source>
        <dbReference type="RefSeq" id="XP_037890802.1"/>
    </source>
</evidence>
<dbReference type="RefSeq" id="XP_037890804.1">
    <property type="nucleotide sequence ID" value="XM_038034876.1"/>
</dbReference>
<dbReference type="RefSeq" id="XP_037890802.1">
    <property type="nucleotide sequence ID" value="XM_038034874.1"/>
</dbReference>
<feature type="compositionally biased region" description="Polar residues" evidence="1">
    <location>
        <begin position="56"/>
        <end position="77"/>
    </location>
</feature>
<reference evidence="3 4" key="1">
    <citation type="submission" date="2025-04" db="UniProtKB">
        <authorList>
            <consortium name="RefSeq"/>
        </authorList>
    </citation>
    <scope>IDENTIFICATION</scope>
    <source>
        <tissue evidence="3 4">Whole body pupa</tissue>
    </source>
</reference>
<feature type="compositionally biased region" description="Polar residues" evidence="1">
    <location>
        <begin position="1"/>
        <end position="41"/>
    </location>
</feature>
<gene>
    <name evidence="3 4 5" type="primary">LOC119638209</name>
</gene>
<feature type="region of interest" description="Disordered" evidence="1">
    <location>
        <begin position="429"/>
        <end position="448"/>
    </location>
</feature>
<dbReference type="GO" id="GO:0016874">
    <property type="term" value="F:ligase activity"/>
    <property type="evidence" value="ECO:0007669"/>
    <property type="project" value="UniProtKB-KW"/>
</dbReference>
<proteinExistence type="predicted"/>
<evidence type="ECO:0000313" key="2">
    <source>
        <dbReference type="Proteomes" id="UP000092443"/>
    </source>
</evidence>
<protein>
    <submittedName>
        <fullName evidence="3 4">DNA ligase 1</fullName>
    </submittedName>
</protein>
<feature type="compositionally biased region" description="Polar residues" evidence="1">
    <location>
        <begin position="344"/>
        <end position="358"/>
    </location>
</feature>
<dbReference type="Proteomes" id="UP000092443">
    <property type="component" value="Unplaced"/>
</dbReference>
<feature type="region of interest" description="Disordered" evidence="1">
    <location>
        <begin position="311"/>
        <end position="369"/>
    </location>
</feature>